<name>A0ABS7UR41_9BACI</name>
<comment type="caution">
    <text evidence="2">The sequence shown here is derived from an EMBL/GenBank/DDBJ whole genome shotgun (WGS) entry which is preliminary data.</text>
</comment>
<evidence type="ECO:0000313" key="3">
    <source>
        <dbReference type="Proteomes" id="UP001165287"/>
    </source>
</evidence>
<dbReference type="EMBL" id="JAIQUM010000016">
    <property type="protein sequence ID" value="MBZ5750509.1"/>
    <property type="molecule type" value="Genomic_DNA"/>
</dbReference>
<keyword evidence="3" id="KW-1185">Reference proteome</keyword>
<organism evidence="2 3">
    <name type="scientific">Metabacillus rhizolycopersici</name>
    <dbReference type="NCBI Taxonomy" id="2875709"/>
    <lineage>
        <taxon>Bacteria</taxon>
        <taxon>Bacillati</taxon>
        <taxon>Bacillota</taxon>
        <taxon>Bacilli</taxon>
        <taxon>Bacillales</taxon>
        <taxon>Bacillaceae</taxon>
        <taxon>Metabacillus</taxon>
    </lineage>
</organism>
<accession>A0ABS7UR41</accession>
<dbReference type="InterPro" id="IPR001584">
    <property type="entry name" value="Integrase_cat-core"/>
</dbReference>
<dbReference type="Pfam" id="PF13333">
    <property type="entry name" value="rve_2"/>
    <property type="match status" value="1"/>
</dbReference>
<sequence length="34" mass="4095">MFCEKYQTCGQAKNSIFEYIVMLFNYNRIHSSNN</sequence>
<dbReference type="Proteomes" id="UP001165287">
    <property type="component" value="Unassembled WGS sequence"/>
</dbReference>
<evidence type="ECO:0000313" key="2">
    <source>
        <dbReference type="EMBL" id="MBZ5750509.1"/>
    </source>
</evidence>
<feature type="domain" description="Integrase catalytic" evidence="1">
    <location>
        <begin position="4"/>
        <end position="30"/>
    </location>
</feature>
<gene>
    <name evidence="2" type="ORF">K9V48_09670</name>
</gene>
<reference evidence="2" key="1">
    <citation type="submission" date="2024-05" db="EMBL/GenBank/DDBJ databases">
        <title>Metabacillus sp. nov., isolated from the rhizosphere soil of tomato plants.</title>
        <authorList>
            <person name="Ma R."/>
        </authorList>
    </citation>
    <scope>NUCLEOTIDE SEQUENCE</scope>
    <source>
        <strain evidence="2">DBTR6</strain>
    </source>
</reference>
<protein>
    <submittedName>
        <fullName evidence="2">IS3 family transposase</fullName>
    </submittedName>
</protein>
<evidence type="ECO:0000259" key="1">
    <source>
        <dbReference type="Pfam" id="PF13333"/>
    </source>
</evidence>
<dbReference type="RefSeq" id="WP_224138789.1">
    <property type="nucleotide sequence ID" value="NZ_JAIQUM010000016.1"/>
</dbReference>
<proteinExistence type="predicted"/>